<feature type="binding site" evidence="12">
    <location>
        <position position="100"/>
    </location>
    <ligand>
        <name>Zn(2+)</name>
        <dbReference type="ChEBI" id="CHEBI:29105"/>
    </ligand>
</feature>
<keyword evidence="2 12" id="KW-0479">Metal-binding</keyword>
<keyword evidence="9" id="KW-0539">Nucleus</keyword>
<dbReference type="AlphaFoldDB" id="A0A8R2G6W4"/>
<evidence type="ECO:0000259" key="14">
    <source>
        <dbReference type="PROSITE" id="PS50157"/>
    </source>
</evidence>
<evidence type="ECO:0000259" key="15">
    <source>
        <dbReference type="PROSITE" id="PS50950"/>
    </source>
</evidence>
<dbReference type="InterPro" id="IPR006612">
    <property type="entry name" value="THAP_Znf"/>
</dbReference>
<dbReference type="GO" id="GO:0000978">
    <property type="term" value="F:RNA polymerase II cis-regulatory region sequence-specific DNA binding"/>
    <property type="evidence" value="ECO:0007669"/>
    <property type="project" value="TreeGrafter"/>
</dbReference>
<dbReference type="SMART" id="SM00692">
    <property type="entry name" value="DM3"/>
    <property type="match status" value="1"/>
</dbReference>
<dbReference type="GO" id="GO:0008270">
    <property type="term" value="F:zinc ion binding"/>
    <property type="evidence" value="ECO:0007669"/>
    <property type="project" value="UniProtKB-UniRule"/>
</dbReference>
<evidence type="ECO:0000256" key="8">
    <source>
        <dbReference type="ARBA" id="ARBA00023163"/>
    </source>
</evidence>
<feature type="domain" description="C2H2-type" evidence="14">
    <location>
        <begin position="574"/>
        <end position="614"/>
    </location>
</feature>
<keyword evidence="6" id="KW-0805">Transcription regulation</keyword>
<keyword evidence="8" id="KW-0804">Transcription</keyword>
<dbReference type="InterPro" id="IPR013087">
    <property type="entry name" value="Znf_C2H2_type"/>
</dbReference>
<reference evidence="18" key="1">
    <citation type="journal article" date="2008" name="Insect Biochem. Mol. Biol.">
        <title>The genome of a lepidopteran model insect, the silkworm Bombyx mori.</title>
        <authorList>
            <consortium name="International Silkworm Genome Consortium"/>
        </authorList>
    </citation>
    <scope>NUCLEOTIDE SEQUENCE [LARGE SCALE GENOMIC DNA]</scope>
    <source>
        <strain evidence="18">p50T</strain>
    </source>
</reference>
<feature type="domain" description="C2H2-type" evidence="14">
    <location>
        <begin position="367"/>
        <end position="397"/>
    </location>
</feature>
<evidence type="ECO:0000313" key="17">
    <source>
        <dbReference type="EnsemblMetazoa" id="XP_012543974.2"/>
    </source>
</evidence>
<evidence type="ECO:0000256" key="5">
    <source>
        <dbReference type="ARBA" id="ARBA00022833"/>
    </source>
</evidence>
<organism evidence="17 18">
    <name type="scientific">Bombyx mori</name>
    <name type="common">Silk moth</name>
    <dbReference type="NCBI Taxonomy" id="7091"/>
    <lineage>
        <taxon>Eukaryota</taxon>
        <taxon>Metazoa</taxon>
        <taxon>Ecdysozoa</taxon>
        <taxon>Arthropoda</taxon>
        <taxon>Hexapoda</taxon>
        <taxon>Insecta</taxon>
        <taxon>Pterygota</taxon>
        <taxon>Neoptera</taxon>
        <taxon>Endopterygota</taxon>
        <taxon>Lepidoptera</taxon>
        <taxon>Glossata</taxon>
        <taxon>Ditrysia</taxon>
        <taxon>Bombycoidea</taxon>
        <taxon>Bombycidae</taxon>
        <taxon>Bombycinae</taxon>
        <taxon>Bombyx</taxon>
    </lineage>
</organism>
<dbReference type="FunFam" id="3.30.160.60:FF:000706">
    <property type="entry name" value="Zinc finger protein"/>
    <property type="match status" value="1"/>
</dbReference>
<feature type="domain" description="THAP-type" evidence="15">
    <location>
        <begin position="1"/>
        <end position="85"/>
    </location>
</feature>
<dbReference type="SUPFAM" id="SSF57716">
    <property type="entry name" value="Glucocorticoid receptor-like (DNA-binding domain)"/>
    <property type="match status" value="1"/>
</dbReference>
<feature type="binding site" evidence="12">
    <location>
        <position position="142"/>
    </location>
    <ligand>
        <name>Zn(2+)</name>
        <dbReference type="ChEBI" id="CHEBI:29105"/>
    </ligand>
</feature>
<evidence type="ECO:0000256" key="4">
    <source>
        <dbReference type="ARBA" id="ARBA00022771"/>
    </source>
</evidence>
<dbReference type="SMART" id="SM00355">
    <property type="entry name" value="ZnF_C2H2"/>
    <property type="match status" value="10"/>
</dbReference>
<dbReference type="SMART" id="SM00980">
    <property type="entry name" value="THAP"/>
    <property type="match status" value="1"/>
</dbReference>
<dbReference type="PROSITE" id="PS51915">
    <property type="entry name" value="ZAD"/>
    <property type="match status" value="1"/>
</dbReference>
<dbReference type="Pfam" id="PF05485">
    <property type="entry name" value="THAP"/>
    <property type="match status" value="1"/>
</dbReference>
<feature type="domain" description="C2H2-type" evidence="14">
    <location>
        <begin position="615"/>
        <end position="642"/>
    </location>
</feature>
<dbReference type="PROSITE" id="PS50950">
    <property type="entry name" value="ZF_THAP"/>
    <property type="match status" value="1"/>
</dbReference>
<proteinExistence type="predicted"/>
<sequence>MVCYCCVKGCTNNSKMKKKDPNSNITFHAFPTNSLMKAKWVKAIGRSNWDPPAYARICSIHFDRDYVNYENCRTRIKDDAIPVLNLPLSSNFDASEVKVCRICLANDVKMYSTQEGRLKSYMEQILVLREKLQTDGLPQFVCYMCAAEVGKCCKLIEKSVVAQATLLDVFARNGMVTKDLIRRINRKQLNLCSSLSTTNQTHYYVEHGSKNQQNRSSMKFDFECKNGEINVKLENHLDAMVENSKNYDTSDIIDGGMRYNDRDNISVGSDCSDDKSLSLLKKTKSLKSRNKAECPICKLRFKSEASVDLHRRHTHKKKFQYKSCPKTLSDAALTGEDKKKRSKQPVNNKRALNGHGDLSEPKRLGTYRCDNCNVKFVSEGALRVHLLTSSRHNSKVTSSAPSDSNTNKTCKICLKEYELPSELLRHVLTDHRKRRLKETYPTSCEHCNKMVSSRREHWWHTYKEHPEEKDSYRRVIAAICDVCGKGFQNKTKLRIHELRHASPSVRCDECGRAFYDKYALARHAHTHTRARPFVCTHCGQTFTLRTNLNRHAKPTYDKYALARHAHTHTRARPFVCTHCGQTFTLRTNLNRHAKPTYDKYALARHAHTHTRARPFVCTHCGQTFTLRTNLNRHAKVHSNVAAYQCPMCCKKFKYSTSRNLHIRTVHYKLPTPPRKKRTKTSD</sequence>
<reference evidence="17" key="2">
    <citation type="submission" date="2022-06" db="UniProtKB">
        <authorList>
            <consortium name="EnsemblMetazoa"/>
        </authorList>
    </citation>
    <scope>IDENTIFICATION</scope>
    <source>
        <strain evidence="17">p50T (Dazao)</strain>
    </source>
</reference>
<keyword evidence="5 12" id="KW-0862">Zinc</keyword>
<dbReference type="PANTHER" id="PTHR24384">
    <property type="entry name" value="FINGER PUTATIVE TRANSCRIPTION FACTOR FAMILY-RELATED"/>
    <property type="match status" value="1"/>
</dbReference>
<dbReference type="InterPro" id="IPR036236">
    <property type="entry name" value="Znf_C2H2_sf"/>
</dbReference>
<dbReference type="PROSITE" id="PS00028">
    <property type="entry name" value="ZINC_FINGER_C2H2_1"/>
    <property type="match status" value="7"/>
</dbReference>
<feature type="binding site" evidence="12">
    <location>
        <position position="103"/>
    </location>
    <ligand>
        <name>Zn(2+)</name>
        <dbReference type="ChEBI" id="CHEBI:29105"/>
    </ligand>
</feature>
<dbReference type="PANTHER" id="PTHR24384:SF189">
    <property type="entry name" value="C2H2-TYPE DOMAIN-CONTAINING PROTEIN-RELATED"/>
    <property type="match status" value="1"/>
</dbReference>
<keyword evidence="18" id="KW-1185">Reference proteome</keyword>
<evidence type="ECO:0000259" key="16">
    <source>
        <dbReference type="PROSITE" id="PS51915"/>
    </source>
</evidence>
<evidence type="ECO:0000313" key="18">
    <source>
        <dbReference type="Proteomes" id="UP000005204"/>
    </source>
</evidence>
<name>A0A8R2G6W4_BOMMO</name>
<dbReference type="PROSITE" id="PS50157">
    <property type="entry name" value="ZINC_FINGER_C2H2_2"/>
    <property type="match status" value="7"/>
</dbReference>
<feature type="domain" description="ZAD" evidence="16">
    <location>
        <begin position="98"/>
        <end position="169"/>
    </location>
</feature>
<dbReference type="Proteomes" id="UP000005204">
    <property type="component" value="Unassembled WGS sequence"/>
</dbReference>
<protein>
    <submittedName>
        <fullName evidence="17">Uncharacterized protein</fullName>
    </submittedName>
</protein>
<dbReference type="InterPro" id="IPR050752">
    <property type="entry name" value="C2H2-ZF_domain"/>
</dbReference>
<dbReference type="Gene3D" id="3.30.160.60">
    <property type="entry name" value="Classic Zinc Finger"/>
    <property type="match status" value="7"/>
</dbReference>
<evidence type="ECO:0000256" key="11">
    <source>
        <dbReference type="PROSITE-ProRule" id="PRU00309"/>
    </source>
</evidence>
<feature type="region of interest" description="Disordered" evidence="13">
    <location>
        <begin position="332"/>
        <end position="359"/>
    </location>
</feature>
<evidence type="ECO:0000256" key="3">
    <source>
        <dbReference type="ARBA" id="ARBA00022737"/>
    </source>
</evidence>
<comment type="subcellular location">
    <subcellularLocation>
        <location evidence="1">Nucleus</location>
    </subcellularLocation>
</comment>
<keyword evidence="7 11" id="KW-0238">DNA-binding</keyword>
<evidence type="ECO:0000256" key="10">
    <source>
        <dbReference type="PROSITE-ProRule" id="PRU00042"/>
    </source>
</evidence>
<evidence type="ECO:0000256" key="13">
    <source>
        <dbReference type="SAM" id="MobiDB-lite"/>
    </source>
</evidence>
<evidence type="ECO:0000256" key="1">
    <source>
        <dbReference type="ARBA" id="ARBA00004123"/>
    </source>
</evidence>
<evidence type="ECO:0000256" key="12">
    <source>
        <dbReference type="PROSITE-ProRule" id="PRU01263"/>
    </source>
</evidence>
<evidence type="ECO:0000256" key="7">
    <source>
        <dbReference type="ARBA" id="ARBA00023125"/>
    </source>
</evidence>
<dbReference type="FunFam" id="3.30.160.60:FF:000446">
    <property type="entry name" value="Zinc finger protein"/>
    <property type="match status" value="1"/>
</dbReference>
<feature type="binding site" evidence="12">
    <location>
        <position position="145"/>
    </location>
    <ligand>
        <name>Zn(2+)</name>
        <dbReference type="ChEBI" id="CHEBI:29105"/>
    </ligand>
</feature>
<evidence type="ECO:0000256" key="9">
    <source>
        <dbReference type="ARBA" id="ARBA00023242"/>
    </source>
</evidence>
<feature type="domain" description="C2H2-type" evidence="14">
    <location>
        <begin position="533"/>
        <end position="573"/>
    </location>
</feature>
<dbReference type="GO" id="GO:0000981">
    <property type="term" value="F:DNA-binding transcription factor activity, RNA polymerase II-specific"/>
    <property type="evidence" value="ECO:0007669"/>
    <property type="project" value="TreeGrafter"/>
</dbReference>
<feature type="domain" description="C2H2-type" evidence="14">
    <location>
        <begin position="643"/>
        <end position="666"/>
    </location>
</feature>
<dbReference type="SUPFAM" id="SSF57667">
    <property type="entry name" value="beta-beta-alpha zinc fingers"/>
    <property type="match status" value="4"/>
</dbReference>
<keyword evidence="3" id="KW-0677">Repeat</keyword>
<accession>A0A8R2G6W4</accession>
<evidence type="ECO:0000256" key="6">
    <source>
        <dbReference type="ARBA" id="ARBA00023015"/>
    </source>
</evidence>
<keyword evidence="4 10" id="KW-0863">Zinc-finger</keyword>
<feature type="domain" description="C2H2-type" evidence="14">
    <location>
        <begin position="505"/>
        <end position="532"/>
    </location>
</feature>
<dbReference type="EnsemblMetazoa" id="XM_012688520.3">
    <property type="protein sequence ID" value="XP_012543974.2"/>
    <property type="gene ID" value="LOC101737853"/>
</dbReference>
<dbReference type="Pfam" id="PF00096">
    <property type="entry name" value="zf-C2H2"/>
    <property type="match status" value="5"/>
</dbReference>
<feature type="domain" description="C2H2-type" evidence="14">
    <location>
        <begin position="478"/>
        <end position="505"/>
    </location>
</feature>
<dbReference type="InterPro" id="IPR012934">
    <property type="entry name" value="Znf_AD"/>
</dbReference>
<dbReference type="GO" id="GO:0005634">
    <property type="term" value="C:nucleus"/>
    <property type="evidence" value="ECO:0007669"/>
    <property type="project" value="UniProtKB-SubCell"/>
</dbReference>
<evidence type="ECO:0000256" key="2">
    <source>
        <dbReference type="ARBA" id="ARBA00022723"/>
    </source>
</evidence>